<feature type="transmembrane region" description="Helical" evidence="1">
    <location>
        <begin position="261"/>
        <end position="284"/>
    </location>
</feature>
<dbReference type="InterPro" id="IPR035919">
    <property type="entry name" value="EAL_sf"/>
</dbReference>
<dbReference type="OrthoDB" id="8416215at2"/>
<keyword evidence="1" id="KW-0472">Membrane</keyword>
<reference evidence="5" key="1">
    <citation type="journal article" date="2019" name="Int. J. Syst. Evol. Microbiol.">
        <title>The Global Catalogue of Microorganisms (GCM) 10K type strain sequencing project: providing services to taxonomists for standard genome sequencing and annotation.</title>
        <authorList>
            <consortium name="The Broad Institute Genomics Platform"/>
            <consortium name="The Broad Institute Genome Sequencing Center for Infectious Disease"/>
            <person name="Wu L."/>
            <person name="Ma J."/>
        </authorList>
    </citation>
    <scope>NUCLEOTIDE SEQUENCE [LARGE SCALE GENOMIC DNA]</scope>
    <source>
        <strain evidence="5">CGMCC 1.10130</strain>
    </source>
</reference>
<dbReference type="CDD" id="cd01948">
    <property type="entry name" value="EAL"/>
    <property type="match status" value="1"/>
</dbReference>
<dbReference type="SMART" id="SM00267">
    <property type="entry name" value="GGDEF"/>
    <property type="match status" value="1"/>
</dbReference>
<dbReference type="PANTHER" id="PTHR44757">
    <property type="entry name" value="DIGUANYLATE CYCLASE DGCP"/>
    <property type="match status" value="1"/>
</dbReference>
<dbReference type="PANTHER" id="PTHR44757:SF2">
    <property type="entry name" value="BIOFILM ARCHITECTURE MAINTENANCE PROTEIN MBAA"/>
    <property type="match status" value="1"/>
</dbReference>
<dbReference type="InterPro" id="IPR052155">
    <property type="entry name" value="Biofilm_reg_signaling"/>
</dbReference>
<evidence type="ECO:0000256" key="1">
    <source>
        <dbReference type="SAM" id="Phobius"/>
    </source>
</evidence>
<dbReference type="AlphaFoldDB" id="A0A8J2U2U6"/>
<dbReference type="InterPro" id="IPR043128">
    <property type="entry name" value="Rev_trsase/Diguanyl_cyclase"/>
</dbReference>
<organism evidence="4 5">
    <name type="scientific">Neiella marina</name>
    <dbReference type="NCBI Taxonomy" id="508461"/>
    <lineage>
        <taxon>Bacteria</taxon>
        <taxon>Pseudomonadati</taxon>
        <taxon>Pseudomonadota</taxon>
        <taxon>Gammaproteobacteria</taxon>
        <taxon>Alteromonadales</taxon>
        <taxon>Echinimonadaceae</taxon>
        <taxon>Neiella</taxon>
    </lineage>
</organism>
<evidence type="ECO:0000259" key="3">
    <source>
        <dbReference type="PROSITE" id="PS50887"/>
    </source>
</evidence>
<dbReference type="Pfam" id="PF00990">
    <property type="entry name" value="GGDEF"/>
    <property type="match status" value="1"/>
</dbReference>
<evidence type="ECO:0000313" key="5">
    <source>
        <dbReference type="Proteomes" id="UP000619743"/>
    </source>
</evidence>
<dbReference type="Pfam" id="PF00563">
    <property type="entry name" value="EAL"/>
    <property type="match status" value="1"/>
</dbReference>
<dbReference type="EMBL" id="BMDX01000002">
    <property type="protein sequence ID" value="GGA67581.1"/>
    <property type="molecule type" value="Genomic_DNA"/>
</dbReference>
<dbReference type="SUPFAM" id="SSF55073">
    <property type="entry name" value="Nucleotide cyclase"/>
    <property type="match status" value="1"/>
</dbReference>
<evidence type="ECO:0000259" key="2">
    <source>
        <dbReference type="PROSITE" id="PS50883"/>
    </source>
</evidence>
<dbReference type="NCBIfam" id="TIGR00254">
    <property type="entry name" value="GGDEF"/>
    <property type="match status" value="1"/>
</dbReference>
<feature type="domain" description="GGDEF" evidence="3">
    <location>
        <begin position="369"/>
        <end position="511"/>
    </location>
</feature>
<dbReference type="Gene3D" id="3.20.20.450">
    <property type="entry name" value="EAL domain"/>
    <property type="match status" value="1"/>
</dbReference>
<dbReference type="Proteomes" id="UP000619743">
    <property type="component" value="Unassembled WGS sequence"/>
</dbReference>
<protein>
    <submittedName>
        <fullName evidence="4">GGDEF domain-containing protein</fullName>
    </submittedName>
</protein>
<comment type="caution">
    <text evidence="4">The sequence shown here is derived from an EMBL/GenBank/DDBJ whole genome shotgun (WGS) entry which is preliminary data.</text>
</comment>
<gene>
    <name evidence="4" type="ORF">GCM10011369_06530</name>
</gene>
<evidence type="ECO:0000313" key="4">
    <source>
        <dbReference type="EMBL" id="GGA67581.1"/>
    </source>
</evidence>
<proteinExistence type="predicted"/>
<dbReference type="PROSITE" id="PS50887">
    <property type="entry name" value="GGDEF"/>
    <property type="match status" value="1"/>
</dbReference>
<dbReference type="InterPro" id="IPR029787">
    <property type="entry name" value="Nucleotide_cyclase"/>
</dbReference>
<dbReference type="RefSeq" id="WP_087504402.1">
    <property type="nucleotide sequence ID" value="NZ_BMDX01000002.1"/>
</dbReference>
<feature type="transmembrane region" description="Helical" evidence="1">
    <location>
        <begin position="7"/>
        <end position="27"/>
    </location>
</feature>
<dbReference type="InterPro" id="IPR001633">
    <property type="entry name" value="EAL_dom"/>
</dbReference>
<name>A0A8J2U2U6_9GAMM</name>
<dbReference type="InterPro" id="IPR000160">
    <property type="entry name" value="GGDEF_dom"/>
</dbReference>
<keyword evidence="1" id="KW-1133">Transmembrane helix</keyword>
<feature type="domain" description="EAL" evidence="2">
    <location>
        <begin position="520"/>
        <end position="774"/>
    </location>
</feature>
<dbReference type="CDD" id="cd01949">
    <property type="entry name" value="GGDEF"/>
    <property type="match status" value="1"/>
</dbReference>
<dbReference type="Gene3D" id="3.30.70.270">
    <property type="match status" value="1"/>
</dbReference>
<dbReference type="SUPFAM" id="SSF141868">
    <property type="entry name" value="EAL domain-like"/>
    <property type="match status" value="1"/>
</dbReference>
<keyword evidence="5" id="KW-1185">Reference proteome</keyword>
<dbReference type="SMART" id="SM00052">
    <property type="entry name" value="EAL"/>
    <property type="match status" value="1"/>
</dbReference>
<keyword evidence="1" id="KW-0812">Transmembrane</keyword>
<dbReference type="PROSITE" id="PS50883">
    <property type="entry name" value="EAL"/>
    <property type="match status" value="1"/>
</dbReference>
<accession>A0A8J2U2U6</accession>
<sequence>MPLNRRALLALFPPLLTAFIGIAYLFYQQRTDAIQKLERSRAEFALANVHANIQLSRDYLMGVQQALLQAPVFVSFLQQSGDRFWSLASQRSSEQIVRSLSNHADLYYALVVLDKEHNSTVMVETSLDPFVEHLSEERMLFKRFADSQLIRDVLLYRTGDEYRMLLLSRVDPLSLHPPLPSQLQDSTVIAQVLSGFALNDSIQNVLERYGEGSISFNREPNLAKQEPGLVLSQPVLDGHTINLLVPFSLLDGETFKVLQQVLILFVTVMLLTLALMALLVRLTLVRPIQDLEKAIKTNELEQIVPDPKRDVRELYSLKQAFLKLYRKLKLARDESHKLALTDNLTSLPNRLAFTQQVNKGIEYCRQKQLTASLLFIDLDNFKFVNDSFGHKVGDELLIHFAQQLSIKAEHYQQQIKAPSSIQVARLAGDEFAVLIISEHRHQQSEQVAGEIIELFRSGFELGQLLLPVRASIGIASYPQDALDSGALLSNADAAMYQAKQHGKNQYRLFSHEMAERLQRRKEIEESLRGADLSSELSLAYMPIFSGADLSRIIGAEVLLRWDSPKLGRVEPADFIPIAEACGVFRAIDHWVVEKALSALPELEAQFGQDFKLSINISAAELKDHQFSDFLRPLLELHRQYLRNIELEITETVQMEWSEISSQVMREWADFGISLAIDDFGTGYTSIKQLSSFPINTLKVDKSFTDEVELPTVRILMESLIRAAEALNLQVTIEGVETERQLEIVQQFGKHALQGHLFCAPISLEQLLLSYHRSMVGQDASAEDSNSQ</sequence>